<protein>
    <recommendedName>
        <fullName evidence="2">SWIM-type domain-containing protein</fullName>
    </recommendedName>
</protein>
<accession>A0A540V2G5</accession>
<reference evidence="3 4" key="1">
    <citation type="submission" date="2019-06" db="EMBL/GenBank/DDBJ databases">
        <title>Genome sequence of Ureibacillus terrenus.</title>
        <authorList>
            <person name="Maclea K.S."/>
            <person name="Simoes M."/>
        </authorList>
    </citation>
    <scope>NUCLEOTIDE SEQUENCE [LARGE SCALE GENOMIC DNA]</scope>
    <source>
        <strain evidence="3 4">ATCC BAA-384</strain>
    </source>
</reference>
<dbReference type="EMBL" id="VIGD01000008">
    <property type="protein sequence ID" value="TQE90921.1"/>
    <property type="molecule type" value="Genomic_DNA"/>
</dbReference>
<dbReference type="AlphaFoldDB" id="A0A540V2G5"/>
<sequence>MTLSVAMVAHEKEDAIREQLKRVGKELHPSVAEDEEIIRRALFALRNQAVVFHRYLSLFSVMMATVRDVRDAEVTIDFRNNTIDCSCPQEGWCRHKVSALLSLYQHLDSVQDWVRQWRSKKSADLQSLAAVRTPGNWLKMVDEVLAYYLEEDEEIPGFLYETIAENALEKLRKHLPFEREWQPVYRLFMELAITYQISLRVSQATAVDAHLFQAFLQNRFHSFQNTVHEIPASSRLFATDPFFDRMQVMLREMLFEHDGFFSRKMNVYLLFWDSVFTEKRRALEELVHLQERQGMKFPEVLNVFYIILKNYAALEENMRQINPEHVDIYLGLVKFAFSKRNGQAAEIILRRILPYLKKFIQSVNRIHRSSMIYSISSLYENITLSEEEEILLYSAFGKDGVAQYSKHLLAHKRYEEWVALHQMYPTSIGHLEYCGLKQVAEEAPALVLPLYHFYAMEEIRQKSRMNYKEAVRIWKKMKAAAKKAGKMRFWEEYIGAVREQNKRLRALQEELEKGNLFG</sequence>
<evidence type="ECO:0000313" key="4">
    <source>
        <dbReference type="Proteomes" id="UP000315753"/>
    </source>
</evidence>
<dbReference type="RefSeq" id="WP_141602213.1">
    <property type="nucleotide sequence ID" value="NZ_JARMSB010000042.1"/>
</dbReference>
<dbReference type="Pfam" id="PF04434">
    <property type="entry name" value="SWIM"/>
    <property type="match status" value="1"/>
</dbReference>
<keyword evidence="4" id="KW-1185">Reference proteome</keyword>
<keyword evidence="1" id="KW-0862">Zinc</keyword>
<organism evidence="3 4">
    <name type="scientific">Ureibacillus terrenus</name>
    <dbReference type="NCBI Taxonomy" id="118246"/>
    <lineage>
        <taxon>Bacteria</taxon>
        <taxon>Bacillati</taxon>
        <taxon>Bacillota</taxon>
        <taxon>Bacilli</taxon>
        <taxon>Bacillales</taxon>
        <taxon>Caryophanaceae</taxon>
        <taxon>Ureibacillus</taxon>
    </lineage>
</organism>
<evidence type="ECO:0000256" key="1">
    <source>
        <dbReference type="PROSITE-ProRule" id="PRU00325"/>
    </source>
</evidence>
<dbReference type="PROSITE" id="PS50966">
    <property type="entry name" value="ZF_SWIM"/>
    <property type="match status" value="1"/>
</dbReference>
<dbReference type="OrthoDB" id="7593573at2"/>
<dbReference type="InterPro" id="IPR007527">
    <property type="entry name" value="Znf_SWIM"/>
</dbReference>
<feature type="domain" description="SWIM-type" evidence="2">
    <location>
        <begin position="72"/>
        <end position="104"/>
    </location>
</feature>
<keyword evidence="1" id="KW-0479">Metal-binding</keyword>
<gene>
    <name evidence="3" type="ORF">FKZ59_07910</name>
</gene>
<name>A0A540V2G5_9BACL</name>
<proteinExistence type="predicted"/>
<evidence type="ECO:0000313" key="3">
    <source>
        <dbReference type="EMBL" id="TQE90921.1"/>
    </source>
</evidence>
<dbReference type="GO" id="GO:0008270">
    <property type="term" value="F:zinc ion binding"/>
    <property type="evidence" value="ECO:0007669"/>
    <property type="project" value="UniProtKB-KW"/>
</dbReference>
<comment type="caution">
    <text evidence="3">The sequence shown here is derived from an EMBL/GenBank/DDBJ whole genome shotgun (WGS) entry which is preliminary data.</text>
</comment>
<evidence type="ECO:0000259" key="2">
    <source>
        <dbReference type="PROSITE" id="PS50966"/>
    </source>
</evidence>
<dbReference type="Proteomes" id="UP000315753">
    <property type="component" value="Unassembled WGS sequence"/>
</dbReference>
<keyword evidence="1" id="KW-0863">Zinc-finger</keyword>